<dbReference type="NCBIfam" id="TIGR01640">
    <property type="entry name" value="F_box_assoc_1"/>
    <property type="match status" value="1"/>
</dbReference>
<dbReference type="PROSITE" id="PS50181">
    <property type="entry name" value="FBOX"/>
    <property type="match status" value="1"/>
</dbReference>
<name>A0AAV1C447_OLDCO</name>
<proteinExistence type="predicted"/>
<gene>
    <name evidence="2" type="ORF">OLC1_LOCUS2571</name>
</gene>
<feature type="domain" description="F-box" evidence="1">
    <location>
        <begin position="1"/>
        <end position="49"/>
    </location>
</feature>
<dbReference type="InterPro" id="IPR017451">
    <property type="entry name" value="F-box-assoc_interact_dom"/>
</dbReference>
<dbReference type="PANTHER" id="PTHR31672:SF13">
    <property type="entry name" value="F-BOX PROTEIN CPR30-LIKE"/>
    <property type="match status" value="1"/>
</dbReference>
<dbReference type="EMBL" id="OX459118">
    <property type="protein sequence ID" value="CAI9090404.1"/>
    <property type="molecule type" value="Genomic_DNA"/>
</dbReference>
<evidence type="ECO:0000313" key="3">
    <source>
        <dbReference type="Proteomes" id="UP001161247"/>
    </source>
</evidence>
<keyword evidence="3" id="KW-1185">Reference proteome</keyword>
<dbReference type="AlphaFoldDB" id="A0AAV1C447"/>
<dbReference type="Pfam" id="PF08268">
    <property type="entry name" value="FBA_3"/>
    <property type="match status" value="1"/>
</dbReference>
<dbReference type="CDD" id="cd22157">
    <property type="entry name" value="F-box_AtFBW1-like"/>
    <property type="match status" value="1"/>
</dbReference>
<accession>A0AAV1C447</accession>
<sequence>MTDYFPEELLIEILSRVPAKSLVRFLLVSKSWYSLIRSPSFITTQLKNVRLGEIPGKIEQFIIYPDDNDESEAVGREVDDMDMDSATKSTDVEFPLKSIVGYHRLVGTCDGLVCLADDFFSRARAVYLWNPTVRNCLELPSPTIDPSFPHSWVLGFGVDILGDYKVVRIVYGREDLDPDLDYSLPPWVEIFSLNTGFWRRIENVSINSYVTDFKWSQAFLNGALHWISYCRLSNTDGVPVSSLILRFHMDDESFNEINLPHELTCMPPLDLAVSVYEGLLSVIAYHSAENRSNCSLWVMRRYGVSESWTRLFTVQLGEGIEKVVRFRKNSSVLAVRRDELVIFDPKTSEIQELGMCGAKRTMEMGGMIGKKVTEVRVTSVDREGLLRVRLNFHESERATRKATLNPKP</sequence>
<dbReference type="InterPro" id="IPR001810">
    <property type="entry name" value="F-box_dom"/>
</dbReference>
<dbReference type="SMART" id="SM00256">
    <property type="entry name" value="FBOX"/>
    <property type="match status" value="1"/>
</dbReference>
<dbReference type="InterPro" id="IPR050796">
    <property type="entry name" value="SCF_F-box_component"/>
</dbReference>
<evidence type="ECO:0000313" key="2">
    <source>
        <dbReference type="EMBL" id="CAI9090404.1"/>
    </source>
</evidence>
<protein>
    <submittedName>
        <fullName evidence="2">OLC1v1025169C3</fullName>
    </submittedName>
</protein>
<evidence type="ECO:0000259" key="1">
    <source>
        <dbReference type="PROSITE" id="PS50181"/>
    </source>
</evidence>
<dbReference type="Gene3D" id="1.20.1280.50">
    <property type="match status" value="1"/>
</dbReference>
<dbReference type="PANTHER" id="PTHR31672">
    <property type="entry name" value="BNACNNG10540D PROTEIN"/>
    <property type="match status" value="1"/>
</dbReference>
<dbReference type="Pfam" id="PF00646">
    <property type="entry name" value="F-box"/>
    <property type="match status" value="1"/>
</dbReference>
<dbReference type="Proteomes" id="UP001161247">
    <property type="component" value="Chromosome 1"/>
</dbReference>
<reference evidence="2" key="1">
    <citation type="submission" date="2023-03" db="EMBL/GenBank/DDBJ databases">
        <authorList>
            <person name="Julca I."/>
        </authorList>
    </citation>
    <scope>NUCLEOTIDE SEQUENCE</scope>
</reference>
<dbReference type="SUPFAM" id="SSF81383">
    <property type="entry name" value="F-box domain"/>
    <property type="match status" value="1"/>
</dbReference>
<dbReference type="InterPro" id="IPR013187">
    <property type="entry name" value="F-box-assoc_dom_typ3"/>
</dbReference>
<dbReference type="InterPro" id="IPR036047">
    <property type="entry name" value="F-box-like_dom_sf"/>
</dbReference>
<organism evidence="2 3">
    <name type="scientific">Oldenlandia corymbosa var. corymbosa</name>
    <dbReference type="NCBI Taxonomy" id="529605"/>
    <lineage>
        <taxon>Eukaryota</taxon>
        <taxon>Viridiplantae</taxon>
        <taxon>Streptophyta</taxon>
        <taxon>Embryophyta</taxon>
        <taxon>Tracheophyta</taxon>
        <taxon>Spermatophyta</taxon>
        <taxon>Magnoliopsida</taxon>
        <taxon>eudicotyledons</taxon>
        <taxon>Gunneridae</taxon>
        <taxon>Pentapetalae</taxon>
        <taxon>asterids</taxon>
        <taxon>lamiids</taxon>
        <taxon>Gentianales</taxon>
        <taxon>Rubiaceae</taxon>
        <taxon>Rubioideae</taxon>
        <taxon>Spermacoceae</taxon>
        <taxon>Hedyotis-Oldenlandia complex</taxon>
        <taxon>Oldenlandia</taxon>
    </lineage>
</organism>